<protein>
    <submittedName>
        <fullName evidence="1">Uncharacterized protein</fullName>
    </submittedName>
</protein>
<evidence type="ECO:0000313" key="1">
    <source>
        <dbReference type="EMBL" id="NEW06707.1"/>
    </source>
</evidence>
<accession>A0A6G3ZZ77</accession>
<dbReference type="AlphaFoldDB" id="A0A6G3ZZ77"/>
<proteinExistence type="predicted"/>
<name>A0A6G3ZZ77_9BACL</name>
<dbReference type="RefSeq" id="WP_163946214.1">
    <property type="nucleotide sequence ID" value="NZ_JAAIKC010000003.1"/>
</dbReference>
<gene>
    <name evidence="1" type="ORF">GK047_11845</name>
</gene>
<organism evidence="1">
    <name type="scientific">Paenibacillus sp. SYP-B3998</name>
    <dbReference type="NCBI Taxonomy" id="2678564"/>
    <lineage>
        <taxon>Bacteria</taxon>
        <taxon>Bacillati</taxon>
        <taxon>Bacillota</taxon>
        <taxon>Bacilli</taxon>
        <taxon>Bacillales</taxon>
        <taxon>Paenibacillaceae</taxon>
        <taxon>Paenibacillus</taxon>
    </lineage>
</organism>
<reference evidence="1" key="1">
    <citation type="submission" date="2020-02" db="EMBL/GenBank/DDBJ databases">
        <authorList>
            <person name="Shen X.-R."/>
            <person name="Zhang Y.-X."/>
        </authorList>
    </citation>
    <scope>NUCLEOTIDE SEQUENCE</scope>
    <source>
        <strain evidence="1">SYP-B3998</strain>
    </source>
</reference>
<dbReference type="EMBL" id="JAAIKC010000003">
    <property type="protein sequence ID" value="NEW06707.1"/>
    <property type="molecule type" value="Genomic_DNA"/>
</dbReference>
<comment type="caution">
    <text evidence="1">The sequence shown here is derived from an EMBL/GenBank/DDBJ whole genome shotgun (WGS) entry which is preliminary data.</text>
</comment>
<sequence>MVDELQRVKELFILYRGHFIQMHRAGYLEEYKKYDISKQTEIDWYNELIDTFSKQLSIRDWEAVTSLEALAKYYEDDRMLEHVISFVSRHIMGADSMVKLMYAEKIIDFVKSSKKPMPKEFLYKVCRITVQILEDIISKPLIIDPGHELDVFNLKDKKSLNNRAKKSIGEIENILS</sequence>